<dbReference type="EMBL" id="CABFNO020001476">
    <property type="protein sequence ID" value="CAG9991013.1"/>
    <property type="molecule type" value="Genomic_DNA"/>
</dbReference>
<proteinExistence type="predicted"/>
<reference evidence="3 4" key="2">
    <citation type="submission" date="2021-10" db="EMBL/GenBank/DDBJ databases">
        <authorList>
            <person name="Piombo E."/>
        </authorList>
    </citation>
    <scope>NUCLEOTIDE SEQUENCE [LARGE SCALE GENOMIC DNA]</scope>
</reference>
<evidence type="ECO:0000256" key="2">
    <source>
        <dbReference type="SAM" id="Phobius"/>
    </source>
</evidence>
<accession>A0A9N9UM67</accession>
<keyword evidence="2" id="KW-1133">Transmembrane helix</keyword>
<name>A0A9N9UM67_9HYPO</name>
<sequence>MNVADLLCVDRIFASFFILAGVGSVAPDAVVGAEAVLGEMLVLVAVDLWLVVAGPSGQPGDSSRLDGPGNDGLRVSNDSRVCVSHADGRGDDGGGEPEGSQD</sequence>
<keyword evidence="2" id="KW-0812">Transmembrane</keyword>
<comment type="caution">
    <text evidence="3">The sequence shown here is derived from an EMBL/GenBank/DDBJ whole genome shotgun (WGS) entry which is preliminary data.</text>
</comment>
<reference evidence="4" key="1">
    <citation type="submission" date="2019-06" db="EMBL/GenBank/DDBJ databases">
        <authorList>
            <person name="Broberg M."/>
        </authorList>
    </citation>
    <scope>NUCLEOTIDE SEQUENCE [LARGE SCALE GENOMIC DNA]</scope>
</reference>
<feature type="compositionally biased region" description="Acidic residues" evidence="1">
    <location>
        <begin position="93"/>
        <end position="102"/>
    </location>
</feature>
<keyword evidence="4" id="KW-1185">Reference proteome</keyword>
<organism evidence="3 4">
    <name type="scientific">Clonostachys byssicola</name>
    <dbReference type="NCBI Taxonomy" id="160290"/>
    <lineage>
        <taxon>Eukaryota</taxon>
        <taxon>Fungi</taxon>
        <taxon>Dikarya</taxon>
        <taxon>Ascomycota</taxon>
        <taxon>Pezizomycotina</taxon>
        <taxon>Sordariomycetes</taxon>
        <taxon>Hypocreomycetidae</taxon>
        <taxon>Hypocreales</taxon>
        <taxon>Bionectriaceae</taxon>
        <taxon>Clonostachys</taxon>
    </lineage>
</organism>
<feature type="region of interest" description="Disordered" evidence="1">
    <location>
        <begin position="56"/>
        <end position="102"/>
    </location>
</feature>
<evidence type="ECO:0000313" key="3">
    <source>
        <dbReference type="EMBL" id="CAG9991013.1"/>
    </source>
</evidence>
<dbReference type="Proteomes" id="UP000754883">
    <property type="component" value="Unassembled WGS sequence"/>
</dbReference>
<keyword evidence="2" id="KW-0472">Membrane</keyword>
<evidence type="ECO:0000313" key="4">
    <source>
        <dbReference type="Proteomes" id="UP000754883"/>
    </source>
</evidence>
<evidence type="ECO:0000256" key="1">
    <source>
        <dbReference type="SAM" id="MobiDB-lite"/>
    </source>
</evidence>
<dbReference type="AlphaFoldDB" id="A0A9N9UM67"/>
<gene>
    <name evidence="3" type="ORF">CBYS24578_00007241</name>
</gene>
<feature type="transmembrane region" description="Helical" evidence="2">
    <location>
        <begin position="12"/>
        <end position="30"/>
    </location>
</feature>
<protein>
    <submittedName>
        <fullName evidence="3">Uncharacterized protein</fullName>
    </submittedName>
</protein>